<dbReference type="PANTHER" id="PTHR45947:SF3">
    <property type="entry name" value="SULFOQUINOVOSYL TRANSFERASE SQD2"/>
    <property type="match status" value="1"/>
</dbReference>
<evidence type="ECO:0008006" key="4">
    <source>
        <dbReference type="Google" id="ProtNLM"/>
    </source>
</evidence>
<gene>
    <name evidence="2" type="ORF">COX08_01190</name>
</gene>
<evidence type="ECO:0000313" key="3">
    <source>
        <dbReference type="Proteomes" id="UP000229459"/>
    </source>
</evidence>
<keyword evidence="1" id="KW-0472">Membrane</keyword>
<accession>A0A2H0B6X0</accession>
<dbReference type="Proteomes" id="UP000229459">
    <property type="component" value="Unassembled WGS sequence"/>
</dbReference>
<keyword evidence="1" id="KW-0812">Transmembrane</keyword>
<comment type="caution">
    <text evidence="2">The sequence shown here is derived from an EMBL/GenBank/DDBJ whole genome shotgun (WGS) entry which is preliminary data.</text>
</comment>
<protein>
    <recommendedName>
        <fullName evidence="4">Glycosyl transferase family 1 domain-containing protein</fullName>
    </recommendedName>
</protein>
<dbReference type="SUPFAM" id="SSF53756">
    <property type="entry name" value="UDP-Glycosyltransferase/glycogen phosphorylase"/>
    <property type="match status" value="1"/>
</dbReference>
<dbReference type="InterPro" id="IPR050194">
    <property type="entry name" value="Glycosyltransferase_grp1"/>
</dbReference>
<evidence type="ECO:0000256" key="1">
    <source>
        <dbReference type="SAM" id="Phobius"/>
    </source>
</evidence>
<dbReference type="PANTHER" id="PTHR45947">
    <property type="entry name" value="SULFOQUINOVOSYL TRANSFERASE SQD2"/>
    <property type="match status" value="1"/>
</dbReference>
<sequence length="376" mass="44819">MLKKRIMLYIAPIRYPTEKAHGIAIAKMCEAFNRHYNLQLIVPQIKQNLLMKGIDANELYNIKETFLIKSLFCIDLSRYNRYLSRIFHILNYWIMLLSFYFAVSIYIWKVKTEIVYTRDINLTMFIIFLNKKIYVEMHNFPANKYFHKYYKFLDKFIKGYVVINKNLKEELIKIGIDQNKILLAASGVDKQFFIRKDRNKLRIKYNYPQNKKIILYSGSFQKGKGVEFLLGVARKMEQEIFIIIGDYNKNEKLYKYYNQYPNIIFTGYIPYSQIADHLYCADILVIPNDKKTIIYSTYTSPMKLWEYLATGKPVIVSKVPGIENLVSSDDVIFYEPDNSQDLIYKINNIERFVKKTHFDVSKFTWEKRAENIAHFI</sequence>
<dbReference type="GO" id="GO:0016757">
    <property type="term" value="F:glycosyltransferase activity"/>
    <property type="evidence" value="ECO:0007669"/>
    <property type="project" value="TreeGrafter"/>
</dbReference>
<reference evidence="2 3" key="1">
    <citation type="submission" date="2017-09" db="EMBL/GenBank/DDBJ databases">
        <title>Depth-based differentiation of microbial function through sediment-hosted aquifers and enrichment of novel symbionts in the deep terrestrial subsurface.</title>
        <authorList>
            <person name="Probst A.J."/>
            <person name="Ladd B."/>
            <person name="Jarett J.K."/>
            <person name="Geller-Mcgrath D.E."/>
            <person name="Sieber C.M."/>
            <person name="Emerson J.B."/>
            <person name="Anantharaman K."/>
            <person name="Thomas B.C."/>
            <person name="Malmstrom R."/>
            <person name="Stieglmeier M."/>
            <person name="Klingl A."/>
            <person name="Woyke T."/>
            <person name="Ryan C.M."/>
            <person name="Banfield J.F."/>
        </authorList>
    </citation>
    <scope>NUCLEOTIDE SEQUENCE [LARGE SCALE GENOMIC DNA]</scope>
    <source>
        <strain evidence="2">CG23_combo_of_CG06-09_8_20_14_all_34_8</strain>
    </source>
</reference>
<feature type="transmembrane region" description="Helical" evidence="1">
    <location>
        <begin position="86"/>
        <end position="108"/>
    </location>
</feature>
<evidence type="ECO:0000313" key="2">
    <source>
        <dbReference type="EMBL" id="PIP53397.1"/>
    </source>
</evidence>
<dbReference type="AlphaFoldDB" id="A0A2H0B6X0"/>
<dbReference type="EMBL" id="PCSR01000028">
    <property type="protein sequence ID" value="PIP53397.1"/>
    <property type="molecule type" value="Genomic_DNA"/>
</dbReference>
<keyword evidence="1" id="KW-1133">Transmembrane helix</keyword>
<name>A0A2H0B6X0_9BACT</name>
<dbReference type="Pfam" id="PF13692">
    <property type="entry name" value="Glyco_trans_1_4"/>
    <property type="match status" value="1"/>
</dbReference>
<proteinExistence type="predicted"/>
<dbReference type="Gene3D" id="3.40.50.2000">
    <property type="entry name" value="Glycogen Phosphorylase B"/>
    <property type="match status" value="2"/>
</dbReference>
<organism evidence="2 3">
    <name type="scientific">Candidatus Beckwithbacteria bacterium CG23_combo_of_CG06-09_8_20_14_all_34_8</name>
    <dbReference type="NCBI Taxonomy" id="1974497"/>
    <lineage>
        <taxon>Bacteria</taxon>
        <taxon>Candidatus Beckwithiibacteriota</taxon>
    </lineage>
</organism>